<feature type="compositionally biased region" description="Low complexity" evidence="4">
    <location>
        <begin position="211"/>
        <end position="231"/>
    </location>
</feature>
<gene>
    <name evidence="6" type="ORF">SADUNF_Sadunf03G0016200</name>
</gene>
<keyword evidence="2" id="KW-0539">Nucleus</keyword>
<evidence type="ECO:0000256" key="4">
    <source>
        <dbReference type="SAM" id="MobiDB-lite"/>
    </source>
</evidence>
<dbReference type="InterPro" id="IPR036546">
    <property type="entry name" value="MED15_KIX"/>
</dbReference>
<feature type="region of interest" description="Disordered" evidence="4">
    <location>
        <begin position="457"/>
        <end position="484"/>
    </location>
</feature>
<feature type="region of interest" description="Disordered" evidence="4">
    <location>
        <begin position="293"/>
        <end position="340"/>
    </location>
</feature>
<dbReference type="Proteomes" id="UP000657918">
    <property type="component" value="Unassembled WGS sequence"/>
</dbReference>
<protein>
    <recommendedName>
        <fullName evidence="5">Mediator complex subunit 15 KIX domain-containing protein</fullName>
    </recommendedName>
</protein>
<feature type="region of interest" description="Disordered" evidence="4">
    <location>
        <begin position="740"/>
        <end position="804"/>
    </location>
</feature>
<feature type="compositionally biased region" description="Pro residues" evidence="4">
    <location>
        <begin position="982"/>
        <end position="991"/>
    </location>
</feature>
<dbReference type="Gene3D" id="1.10.246.20">
    <property type="entry name" value="Coactivator CBP, KIX domain"/>
    <property type="match status" value="1"/>
</dbReference>
<accession>A0A835N357</accession>
<feature type="compositionally biased region" description="Polar residues" evidence="4">
    <location>
        <begin position="138"/>
        <end position="158"/>
    </location>
</feature>
<dbReference type="FunFam" id="1.10.246.20:FF:000003">
    <property type="entry name" value="Mediator of RNA polymerase II transcription subunit 15a"/>
    <property type="match status" value="1"/>
</dbReference>
<feature type="compositionally biased region" description="Low complexity" evidence="4">
    <location>
        <begin position="691"/>
        <end position="704"/>
    </location>
</feature>
<feature type="region of interest" description="Disordered" evidence="4">
    <location>
        <begin position="92"/>
        <end position="231"/>
    </location>
</feature>
<feature type="domain" description="Mediator complex subunit 15 KIX" evidence="5">
    <location>
        <begin position="20"/>
        <end position="96"/>
    </location>
</feature>
<feature type="coiled-coil region" evidence="3">
    <location>
        <begin position="382"/>
        <end position="409"/>
    </location>
</feature>
<comment type="caution">
    <text evidence="6">The sequence shown here is derived from an EMBL/GenBank/DDBJ whole genome shotgun (WGS) entry which is preliminary data.</text>
</comment>
<feature type="region of interest" description="Disordered" evidence="4">
    <location>
        <begin position="684"/>
        <end position="704"/>
    </location>
</feature>
<dbReference type="PANTHER" id="PTHR33137:SF4">
    <property type="entry name" value="MEDIATOR OF RNA POLYMERASE II TRANSCRIPTION SUBUNIT 15A-RELATED"/>
    <property type="match status" value="1"/>
</dbReference>
<feature type="compositionally biased region" description="Low complexity" evidence="4">
    <location>
        <begin position="299"/>
        <end position="340"/>
    </location>
</feature>
<dbReference type="InterPro" id="IPR036529">
    <property type="entry name" value="KIX_dom_sf"/>
</dbReference>
<proteinExistence type="predicted"/>
<evidence type="ECO:0000313" key="6">
    <source>
        <dbReference type="EMBL" id="KAF9685071.1"/>
    </source>
</evidence>
<dbReference type="PANTHER" id="PTHR33137">
    <property type="entry name" value="MEDIATOR OF RNA POLYMERASE II TRANSCRIPTION SUBUNIT 15A-RELATED"/>
    <property type="match status" value="1"/>
</dbReference>
<dbReference type="InterPro" id="IPR044661">
    <property type="entry name" value="MED15a/b/c-like"/>
</dbReference>
<evidence type="ECO:0000256" key="2">
    <source>
        <dbReference type="ARBA" id="ARBA00023242"/>
    </source>
</evidence>
<organism evidence="6 7">
    <name type="scientific">Salix dunnii</name>
    <dbReference type="NCBI Taxonomy" id="1413687"/>
    <lineage>
        <taxon>Eukaryota</taxon>
        <taxon>Viridiplantae</taxon>
        <taxon>Streptophyta</taxon>
        <taxon>Embryophyta</taxon>
        <taxon>Tracheophyta</taxon>
        <taxon>Spermatophyta</taxon>
        <taxon>Magnoliopsida</taxon>
        <taxon>eudicotyledons</taxon>
        <taxon>Gunneridae</taxon>
        <taxon>Pentapetalae</taxon>
        <taxon>rosids</taxon>
        <taxon>fabids</taxon>
        <taxon>Malpighiales</taxon>
        <taxon>Salicaceae</taxon>
        <taxon>Saliceae</taxon>
        <taxon>Salix</taxon>
    </lineage>
</organism>
<dbReference type="GO" id="GO:0003713">
    <property type="term" value="F:transcription coactivator activity"/>
    <property type="evidence" value="ECO:0007669"/>
    <property type="project" value="InterPro"/>
</dbReference>
<feature type="compositionally biased region" description="Low complexity" evidence="4">
    <location>
        <begin position="849"/>
        <end position="887"/>
    </location>
</feature>
<evidence type="ECO:0000313" key="7">
    <source>
        <dbReference type="Proteomes" id="UP000657918"/>
    </source>
</evidence>
<dbReference type="OrthoDB" id="1896842at2759"/>
<feature type="compositionally biased region" description="Low complexity" evidence="4">
    <location>
        <begin position="740"/>
        <end position="756"/>
    </location>
</feature>
<keyword evidence="3" id="KW-0175">Coiled coil</keyword>
<feature type="compositionally biased region" description="Low complexity" evidence="4">
    <location>
        <begin position="475"/>
        <end position="484"/>
    </location>
</feature>
<feature type="region of interest" description="Disordered" evidence="4">
    <location>
        <begin position="1"/>
        <end position="20"/>
    </location>
</feature>
<feature type="compositionally biased region" description="Polar residues" evidence="4">
    <location>
        <begin position="457"/>
        <end position="474"/>
    </location>
</feature>
<reference evidence="6 7" key="1">
    <citation type="submission" date="2020-10" db="EMBL/GenBank/DDBJ databases">
        <title>Plant Genome Project.</title>
        <authorList>
            <person name="Zhang R.-G."/>
        </authorList>
    </citation>
    <scope>NUCLEOTIDE SEQUENCE [LARGE SCALE GENOMIC DNA]</scope>
    <source>
        <strain evidence="6">FAFU-HL-1</strain>
        <tissue evidence="6">Leaf</tissue>
    </source>
</reference>
<evidence type="ECO:0000259" key="5">
    <source>
        <dbReference type="Pfam" id="PF16987"/>
    </source>
</evidence>
<sequence length="1371" mass="150322">MDTNNWRPTAPGGEPVMDMGDWRTQLQPDSRQRIVNKIMDTLKRHLPFSGEEGLQELKKIAVRFEEKIYTAATNQSDYLRKISLKMLTMETKSQNTIPPGNGNKPLDPGGSHSMPPQAHNHGQSLPIPMSVNPAPARQQLSQNMQNSTSSNGVQSSAGLQPVLPPVSGLTQTSTNTVSQNANMQSISGVSPNPVGNSIGQGIPSNMFATSQRQMPGRQQVPPQQQQQSQNSQFLFQQQLLLKQKMQQGSLPHSLVQSHNQQQQKQNLLQPNLLQPSQQSSLQTSSVMQPSMMQTVSGLQQNQPSSAQQSSQPMLQQHPQAVLRQQQQPQQASGIHQQQTPMMQQPLLPPQQQLMGQQSNTTNMSQNQLIAQQNIVGDLQQRQQQQQQRLLGQQNNLQNLQQQQLMAQQNNLSSMHQQQLGPQSNVTGLQQQQLLGAQSGNSSMQTNQHSLHMLQQPKVTLQQQAQQSGNALLPNQGQQSHSQLPQHQLMAQIQSQTGQLQQQSNPLQRDLQQRLQASGSLLQQPNGIDQQKQLYQPQGALPETPSTLYATAAPYGIRNATAIGTIATTHASPLDSTAETGHANGADWQEEIYQKIKVMKESYLPEINEMYQRIAAKLQQHDSHPQQPKPEQLDKLKVFKGMLERLITVLQVSKNNITPSFKEKLGSYEKQILSFLNPGRFKKPIPNLQQGQLPQPHVQPMQQPQYPVPQLQSHENLLNPQLQSMNVQGSIPMMQQNNMSSLQHGSLSSLSGVSTSQPNMMNTIQPRSNLDSGQGNALGSLQQTSVGSVQQNSMSSSQPTNVNTLSTQSGVNMLQTNIPLQSNSNMIQHQHLKQQQQQQQHEQLKRQMQRQHFMQNQMMQQQQQQQQQQLHQQAKQQLPAQMQPHQIPQPQQMNDVNEMKQGIGIKPAVFQQHLPTGQRAAFPRQHMKPAPSFPISSPQLPQHASPQLQHSSPQIDQQNLHSSLTKTGTPLQSANSPFVVPSPSTPLAPSPMPGDSDKQVSGISSLLNTGSIAYQPSVAQASAPSLAIGTPGISASPLLAEFTSPDGAHGGALTTVSGKSNVTEQPLERLIKAVESLSPKALSASVGDIGSVVSMIDRIAGSAPGNGSRAAAGEDLVAMTKCRLQARNYITQDGMTGSRKMRRHTSAMPLNVVSSAGSVSDSFKQFTGPETSDLESTATSSVKRPRIEANHALLEEIRKINQRLIDTVVDISDENVDSTAVAATAEGGEGTIVKCSFSAVALGPNLKSQYASAQMSPIQPLRLLVPTNYPDCSPILLDRFPVEVSFIRSDIYILRFFYVNLSNSKEYEDLSTKAKSRFSISLRSLSQPMSLGEIARTWDACARAVISEHAQQSGGGTFSSKYGSWENCLSAA</sequence>
<name>A0A835N357_9ROSI</name>
<feature type="compositionally biased region" description="Polar residues" evidence="4">
    <location>
        <begin position="757"/>
        <end position="804"/>
    </location>
</feature>
<dbReference type="GO" id="GO:0005634">
    <property type="term" value="C:nucleus"/>
    <property type="evidence" value="ECO:0007669"/>
    <property type="project" value="UniProtKB-SubCell"/>
</dbReference>
<dbReference type="EMBL" id="JADGMS010000003">
    <property type="protein sequence ID" value="KAF9685071.1"/>
    <property type="molecule type" value="Genomic_DNA"/>
</dbReference>
<dbReference type="Pfam" id="PF16987">
    <property type="entry name" value="KIX_2"/>
    <property type="match status" value="1"/>
</dbReference>
<feature type="compositionally biased region" description="Polar residues" evidence="4">
    <location>
        <begin position="933"/>
        <end position="975"/>
    </location>
</feature>
<feature type="region of interest" description="Disordered" evidence="4">
    <location>
        <begin position="826"/>
        <end position="887"/>
    </location>
</feature>
<dbReference type="SUPFAM" id="SSF47040">
    <property type="entry name" value="Kix domain of CBP (creb binding protein)"/>
    <property type="match status" value="1"/>
</dbReference>
<feature type="compositionally biased region" description="Polar residues" evidence="4">
    <location>
        <begin position="168"/>
        <end position="210"/>
    </location>
</feature>
<comment type="subcellular location">
    <subcellularLocation>
        <location evidence="1">Nucleus</location>
    </subcellularLocation>
</comment>
<evidence type="ECO:0000256" key="3">
    <source>
        <dbReference type="SAM" id="Coils"/>
    </source>
</evidence>
<feature type="region of interest" description="Disordered" evidence="4">
    <location>
        <begin position="925"/>
        <end position="1001"/>
    </location>
</feature>
<evidence type="ECO:0000256" key="1">
    <source>
        <dbReference type="ARBA" id="ARBA00004123"/>
    </source>
</evidence>
<dbReference type="GO" id="GO:0031490">
    <property type="term" value="F:chromatin DNA binding"/>
    <property type="evidence" value="ECO:0007669"/>
    <property type="project" value="InterPro"/>
</dbReference>
<keyword evidence="7" id="KW-1185">Reference proteome</keyword>